<feature type="compositionally biased region" description="Low complexity" evidence="6">
    <location>
        <begin position="109"/>
        <end position="128"/>
    </location>
</feature>
<gene>
    <name evidence="8" type="ORF">Fot_23070</name>
</gene>
<dbReference type="PROSITE" id="PS50846">
    <property type="entry name" value="HMA_2"/>
    <property type="match status" value="1"/>
</dbReference>
<dbReference type="GO" id="GO:0016020">
    <property type="term" value="C:membrane"/>
    <property type="evidence" value="ECO:0007669"/>
    <property type="project" value="UniProtKB-SubCell"/>
</dbReference>
<feature type="region of interest" description="Disordered" evidence="6">
    <location>
        <begin position="498"/>
        <end position="530"/>
    </location>
</feature>
<dbReference type="SUPFAM" id="SSF55008">
    <property type="entry name" value="HMA, heavy metal-associated domain"/>
    <property type="match status" value="1"/>
</dbReference>
<accession>A0ABD1UZI1</accession>
<dbReference type="Pfam" id="PF00403">
    <property type="entry name" value="HMA"/>
    <property type="match status" value="1"/>
</dbReference>
<feature type="compositionally biased region" description="Gly residues" evidence="6">
    <location>
        <begin position="314"/>
        <end position="345"/>
    </location>
</feature>
<keyword evidence="4" id="KW-0636">Prenylation</keyword>
<evidence type="ECO:0000259" key="7">
    <source>
        <dbReference type="PROSITE" id="PS50846"/>
    </source>
</evidence>
<evidence type="ECO:0000256" key="2">
    <source>
        <dbReference type="ARBA" id="ARBA00022481"/>
    </source>
</evidence>
<organism evidence="8 9">
    <name type="scientific">Forsythia ovata</name>
    <dbReference type="NCBI Taxonomy" id="205694"/>
    <lineage>
        <taxon>Eukaryota</taxon>
        <taxon>Viridiplantae</taxon>
        <taxon>Streptophyta</taxon>
        <taxon>Embryophyta</taxon>
        <taxon>Tracheophyta</taxon>
        <taxon>Spermatophyta</taxon>
        <taxon>Magnoliopsida</taxon>
        <taxon>eudicotyledons</taxon>
        <taxon>Gunneridae</taxon>
        <taxon>Pentapetalae</taxon>
        <taxon>asterids</taxon>
        <taxon>lamiids</taxon>
        <taxon>Lamiales</taxon>
        <taxon>Oleaceae</taxon>
        <taxon>Forsythieae</taxon>
        <taxon>Forsythia</taxon>
    </lineage>
</organism>
<dbReference type="AlphaFoldDB" id="A0ABD1UZI1"/>
<keyword evidence="4" id="KW-0449">Lipoprotein</keyword>
<feature type="region of interest" description="Disordered" evidence="6">
    <location>
        <begin position="95"/>
        <end position="128"/>
    </location>
</feature>
<feature type="compositionally biased region" description="Polar residues" evidence="6">
    <location>
        <begin position="521"/>
        <end position="530"/>
    </location>
</feature>
<keyword evidence="2" id="KW-0488">Methylation</keyword>
<keyword evidence="3" id="KW-0479">Metal-binding</keyword>
<dbReference type="InterPro" id="IPR036163">
    <property type="entry name" value="HMA_dom_sf"/>
</dbReference>
<dbReference type="InterPro" id="IPR006121">
    <property type="entry name" value="HMA_dom"/>
</dbReference>
<evidence type="ECO:0000256" key="5">
    <source>
        <dbReference type="ARBA" id="ARBA00024045"/>
    </source>
</evidence>
<feature type="compositionally biased region" description="Gly residues" evidence="6">
    <location>
        <begin position="279"/>
        <end position="300"/>
    </location>
</feature>
<evidence type="ECO:0000313" key="9">
    <source>
        <dbReference type="Proteomes" id="UP001604277"/>
    </source>
</evidence>
<dbReference type="CDD" id="cd00371">
    <property type="entry name" value="HMA"/>
    <property type="match status" value="1"/>
</dbReference>
<evidence type="ECO:0000313" key="8">
    <source>
        <dbReference type="EMBL" id="KAL2530469.1"/>
    </source>
</evidence>
<protein>
    <submittedName>
        <fullName evidence="8">Heavy metal-associated isoprenylated plant protein 33-like</fullName>
    </submittedName>
</protein>
<sequence>MSKEEFLKIQTCVLKVNVHCDGCKHKVKKILQKIDGVYTTNIDAEQGKVTVSGNVDPATLIKKLAKSGKHAELWGVPKANNNQQNQLNNQFKNLQIDNGKGQNNKNPSQNGVNPQPKGGPQGGQNPQLQQLKGFQDLKIPPQFMKDMKMLPPQFMKDLKIPVNGKDQNQKSVKFNVPEIDESDDGEFDYSDDDECDDDDEFDVEMDGVPLNKMKPAMGIVHGGVQMPKMMMNNMMNGQHPQFMKGGANGGNNGGNAGGNGKMMMNDMMNGQHPQFMKGGANGGNNGGNAGGNGKKGGGVGNIPMQVNVGANNDGKGGVNFGKKGGNGNNNGGNQNQGGGKGGKNGGPQPQDGKNGGGNGGQNKNGNNSNGGGGGAKKGGGMNDGFHGMPNMMAMNAGGSMSQMGNMPMGQIRPMGNPPMGNPSMGQMGNFSAVQGLPTSAMNGGGGGFQGPGIEHMAGNPYYQQQLAAMMMNQQRANGNERFQPMMYARPPPAVSYMPPYPPYPYPRHPGEQPDQYAMFSDENTSSCSVM</sequence>
<dbReference type="Gene3D" id="3.30.70.100">
    <property type="match status" value="1"/>
</dbReference>
<dbReference type="Proteomes" id="UP001604277">
    <property type="component" value="Unassembled WGS sequence"/>
</dbReference>
<evidence type="ECO:0000256" key="4">
    <source>
        <dbReference type="ARBA" id="ARBA00023289"/>
    </source>
</evidence>
<name>A0ABD1UZI1_9LAMI</name>
<feature type="domain" description="HMA" evidence="7">
    <location>
        <begin position="9"/>
        <end position="72"/>
    </location>
</feature>
<keyword evidence="9" id="KW-1185">Reference proteome</keyword>
<dbReference type="FunFam" id="3.30.70.100:FF:000008">
    <property type="entry name" value="Copper transport protein ATOX1"/>
    <property type="match status" value="1"/>
</dbReference>
<feature type="compositionally biased region" description="Pro residues" evidence="6">
    <location>
        <begin position="498"/>
        <end position="507"/>
    </location>
</feature>
<proteinExistence type="inferred from homology"/>
<feature type="region of interest" description="Disordered" evidence="6">
    <location>
        <begin position="275"/>
        <end position="386"/>
    </location>
</feature>
<comment type="subcellular location">
    <subcellularLocation>
        <location evidence="1">Membrane</location>
        <topology evidence="1">Peripheral membrane protein</topology>
    </subcellularLocation>
</comment>
<reference evidence="9" key="1">
    <citation type="submission" date="2024-07" db="EMBL/GenBank/DDBJ databases">
        <title>Two chromosome-level genome assemblies of Korean endemic species Abeliophyllum distichum and Forsythia ovata (Oleaceae).</title>
        <authorList>
            <person name="Jang H."/>
        </authorList>
    </citation>
    <scope>NUCLEOTIDE SEQUENCE [LARGE SCALE GENOMIC DNA]</scope>
</reference>
<feature type="compositionally biased region" description="Gly residues" evidence="6">
    <location>
        <begin position="353"/>
        <end position="382"/>
    </location>
</feature>
<evidence type="ECO:0000256" key="1">
    <source>
        <dbReference type="ARBA" id="ARBA00004170"/>
    </source>
</evidence>
<dbReference type="GO" id="GO:0009626">
    <property type="term" value="P:plant-type hypersensitive response"/>
    <property type="evidence" value="ECO:0007669"/>
    <property type="project" value="UniProtKB-KW"/>
</dbReference>
<dbReference type="GO" id="GO:0046872">
    <property type="term" value="F:metal ion binding"/>
    <property type="evidence" value="ECO:0007669"/>
    <property type="project" value="UniProtKB-KW"/>
</dbReference>
<evidence type="ECO:0000256" key="6">
    <source>
        <dbReference type="SAM" id="MobiDB-lite"/>
    </source>
</evidence>
<dbReference type="PANTHER" id="PTHR45868:SF74">
    <property type="entry name" value="HEAVY METAL-ASSOCIATED ISOPRENYLATED PLANT PROTEIN 33"/>
    <property type="match status" value="1"/>
</dbReference>
<evidence type="ECO:0000256" key="3">
    <source>
        <dbReference type="ARBA" id="ARBA00022723"/>
    </source>
</evidence>
<comment type="caution">
    <text evidence="8">The sequence shown here is derived from an EMBL/GenBank/DDBJ whole genome shotgun (WGS) entry which is preliminary data.</text>
</comment>
<dbReference type="EMBL" id="JBFOLJ010000006">
    <property type="protein sequence ID" value="KAL2530469.1"/>
    <property type="molecule type" value="Genomic_DNA"/>
</dbReference>
<dbReference type="PANTHER" id="PTHR45868">
    <property type="entry name" value="HEAVY METAL-ASSOCIATED ISOPRENYLATED PLANT PROTEIN 33-RELATED"/>
    <property type="match status" value="1"/>
</dbReference>
<comment type="similarity">
    <text evidence="5">Belongs to the HIPP family.</text>
</comment>